<reference evidence="1 2" key="1">
    <citation type="submission" date="2017-07" db="EMBL/GenBank/DDBJ databases">
        <title>Streptococcus pluranimalium as cause of bovine abortion.</title>
        <authorList>
            <person name="Rodriguez Campos S."/>
            <person name="Gobeli Brawand S."/>
            <person name="Brodard I."/>
            <person name="Rychener L."/>
            <person name="Perreten V."/>
        </authorList>
    </citation>
    <scope>NUCLEOTIDE SEQUENCE [LARGE SCALE GENOMIC DNA]</scope>
    <source>
        <strain evidence="1 2">14A0014</strain>
    </source>
</reference>
<accession>A0A345VM99</accession>
<gene>
    <name evidence="1" type="ORF">Sp14A_19650</name>
</gene>
<dbReference type="EMBL" id="CP022601">
    <property type="protein sequence ID" value="AXJ13851.1"/>
    <property type="molecule type" value="Genomic_DNA"/>
</dbReference>
<evidence type="ECO:0000313" key="1">
    <source>
        <dbReference type="EMBL" id="AXJ13851.1"/>
    </source>
</evidence>
<proteinExistence type="predicted"/>
<dbReference type="Proteomes" id="UP000255411">
    <property type="component" value="Chromosome"/>
</dbReference>
<evidence type="ECO:0008006" key="3">
    <source>
        <dbReference type="Google" id="ProtNLM"/>
    </source>
</evidence>
<sequence length="93" mass="10002">MNTGSKYSGGAVRSISVSHSKFVDENLALISLFEDVEETVKEERLQSAIDTIRDQFGFTLLQNASALTEASRSIARSRLVGGHSAGGLDGLTW</sequence>
<evidence type="ECO:0000313" key="2">
    <source>
        <dbReference type="Proteomes" id="UP000255411"/>
    </source>
</evidence>
<name>A0A345VM99_9STRE</name>
<protein>
    <recommendedName>
        <fullName evidence="3">DNA polymerase IV</fullName>
    </recommendedName>
</protein>
<organism evidence="1 2">
    <name type="scientific">Streptococcus pluranimalium</name>
    <dbReference type="NCBI Taxonomy" id="82348"/>
    <lineage>
        <taxon>Bacteria</taxon>
        <taxon>Bacillati</taxon>
        <taxon>Bacillota</taxon>
        <taxon>Bacilli</taxon>
        <taxon>Lactobacillales</taxon>
        <taxon>Streptococcaceae</taxon>
        <taxon>Streptococcus</taxon>
    </lineage>
</organism>
<dbReference type="AlphaFoldDB" id="A0A345VM99"/>